<organism evidence="1 2">
    <name type="scientific">Helianthus annuus</name>
    <name type="common">Common sunflower</name>
    <dbReference type="NCBI Taxonomy" id="4232"/>
    <lineage>
        <taxon>Eukaryota</taxon>
        <taxon>Viridiplantae</taxon>
        <taxon>Streptophyta</taxon>
        <taxon>Embryophyta</taxon>
        <taxon>Tracheophyta</taxon>
        <taxon>Spermatophyta</taxon>
        <taxon>Magnoliopsida</taxon>
        <taxon>eudicotyledons</taxon>
        <taxon>Gunneridae</taxon>
        <taxon>Pentapetalae</taxon>
        <taxon>asterids</taxon>
        <taxon>campanulids</taxon>
        <taxon>Asterales</taxon>
        <taxon>Asteraceae</taxon>
        <taxon>Asteroideae</taxon>
        <taxon>Heliantheae alliance</taxon>
        <taxon>Heliantheae</taxon>
        <taxon>Helianthus</taxon>
    </lineage>
</organism>
<sequence>MLQRQPRAHQPPNLKHHLINHQHQVIPHPCSHYNPSYLHLPKIHQQTRVQLPFQPL</sequence>
<gene>
    <name evidence="1" type="ORF">HannXRQ_Chr03g0072501</name>
</gene>
<evidence type="ECO:0000313" key="1">
    <source>
        <dbReference type="EMBL" id="OTG31166.1"/>
    </source>
</evidence>
<keyword evidence="2" id="KW-1185">Reference proteome</keyword>
<dbReference type="InParanoid" id="A0A251V7Q9"/>
<proteinExistence type="predicted"/>
<evidence type="ECO:0000313" key="2">
    <source>
        <dbReference type="Proteomes" id="UP000215914"/>
    </source>
</evidence>
<dbReference type="EMBL" id="CM007892">
    <property type="protein sequence ID" value="OTG31166.1"/>
    <property type="molecule type" value="Genomic_DNA"/>
</dbReference>
<accession>A0A251V7Q9</accession>
<dbReference type="AlphaFoldDB" id="A0A251V7Q9"/>
<protein>
    <submittedName>
        <fullName evidence="1">Uncharacterized protein</fullName>
    </submittedName>
</protein>
<reference evidence="2" key="1">
    <citation type="journal article" date="2017" name="Nature">
        <title>The sunflower genome provides insights into oil metabolism, flowering and Asterid evolution.</title>
        <authorList>
            <person name="Badouin H."/>
            <person name="Gouzy J."/>
            <person name="Grassa C.J."/>
            <person name="Murat F."/>
            <person name="Staton S.E."/>
            <person name="Cottret L."/>
            <person name="Lelandais-Briere C."/>
            <person name="Owens G.L."/>
            <person name="Carrere S."/>
            <person name="Mayjonade B."/>
            <person name="Legrand L."/>
            <person name="Gill N."/>
            <person name="Kane N.C."/>
            <person name="Bowers J.E."/>
            <person name="Hubner S."/>
            <person name="Bellec A."/>
            <person name="Berard A."/>
            <person name="Berges H."/>
            <person name="Blanchet N."/>
            <person name="Boniface M.C."/>
            <person name="Brunel D."/>
            <person name="Catrice O."/>
            <person name="Chaidir N."/>
            <person name="Claudel C."/>
            <person name="Donnadieu C."/>
            <person name="Faraut T."/>
            <person name="Fievet G."/>
            <person name="Helmstetter N."/>
            <person name="King M."/>
            <person name="Knapp S.J."/>
            <person name="Lai Z."/>
            <person name="Le Paslier M.C."/>
            <person name="Lippi Y."/>
            <person name="Lorenzon L."/>
            <person name="Mandel J.R."/>
            <person name="Marage G."/>
            <person name="Marchand G."/>
            <person name="Marquand E."/>
            <person name="Bret-Mestries E."/>
            <person name="Morien E."/>
            <person name="Nambeesan S."/>
            <person name="Nguyen T."/>
            <person name="Pegot-Espagnet P."/>
            <person name="Pouilly N."/>
            <person name="Raftis F."/>
            <person name="Sallet E."/>
            <person name="Schiex T."/>
            <person name="Thomas J."/>
            <person name="Vandecasteele C."/>
            <person name="Vares D."/>
            <person name="Vear F."/>
            <person name="Vautrin S."/>
            <person name="Crespi M."/>
            <person name="Mangin B."/>
            <person name="Burke J.M."/>
            <person name="Salse J."/>
            <person name="Munos S."/>
            <person name="Vincourt P."/>
            <person name="Rieseberg L.H."/>
            <person name="Langlade N.B."/>
        </authorList>
    </citation>
    <scope>NUCLEOTIDE SEQUENCE [LARGE SCALE GENOMIC DNA]</scope>
    <source>
        <strain evidence="2">cv. SF193</strain>
    </source>
</reference>
<name>A0A251V7Q9_HELAN</name>
<dbReference type="Proteomes" id="UP000215914">
    <property type="component" value="Chromosome 3"/>
</dbReference>